<organism evidence="3 4">
    <name type="scientific">Thyridium curvatum</name>
    <dbReference type="NCBI Taxonomy" id="1093900"/>
    <lineage>
        <taxon>Eukaryota</taxon>
        <taxon>Fungi</taxon>
        <taxon>Dikarya</taxon>
        <taxon>Ascomycota</taxon>
        <taxon>Pezizomycotina</taxon>
        <taxon>Sordariomycetes</taxon>
        <taxon>Sordariomycetidae</taxon>
        <taxon>Thyridiales</taxon>
        <taxon>Thyridiaceae</taxon>
        <taxon>Thyridium</taxon>
    </lineage>
</organism>
<dbReference type="RefSeq" id="XP_030995898.1">
    <property type="nucleotide sequence ID" value="XM_031140379.1"/>
</dbReference>
<dbReference type="OrthoDB" id="2157530at2759"/>
<comment type="caution">
    <text evidence="3">The sequence shown here is derived from an EMBL/GenBank/DDBJ whole genome shotgun (WGS) entry which is preliminary data.</text>
</comment>
<keyword evidence="4" id="KW-1185">Reference proteome</keyword>
<evidence type="ECO:0000259" key="2">
    <source>
        <dbReference type="Pfam" id="PF06985"/>
    </source>
</evidence>
<dbReference type="GeneID" id="41968028"/>
<proteinExistence type="predicted"/>
<accession>A0A507B362</accession>
<reference evidence="3 4" key="1">
    <citation type="submission" date="2019-06" db="EMBL/GenBank/DDBJ databases">
        <title>Draft genome sequence of the filamentous fungus Phialemoniopsis curvata isolated from diesel fuel.</title>
        <authorList>
            <person name="Varaljay V.A."/>
            <person name="Lyon W.J."/>
            <person name="Crouch A.L."/>
            <person name="Drake C.E."/>
            <person name="Hollomon J.M."/>
            <person name="Nadeau L.J."/>
            <person name="Nunn H.S."/>
            <person name="Stevenson B.S."/>
            <person name="Bojanowski C.L."/>
            <person name="Crookes-Goodson W.J."/>
        </authorList>
    </citation>
    <scope>NUCLEOTIDE SEQUENCE [LARGE SCALE GENOMIC DNA]</scope>
    <source>
        <strain evidence="3 4">D216</strain>
    </source>
</reference>
<dbReference type="InterPro" id="IPR010730">
    <property type="entry name" value="HET"/>
</dbReference>
<dbReference type="Proteomes" id="UP000319257">
    <property type="component" value="Unassembled WGS sequence"/>
</dbReference>
<dbReference type="STRING" id="1093900.A0A507B362"/>
<feature type="domain" description="Heterokaryon incompatibility" evidence="2">
    <location>
        <begin position="93"/>
        <end position="237"/>
    </location>
</feature>
<feature type="region of interest" description="Disordered" evidence="1">
    <location>
        <begin position="26"/>
        <end position="55"/>
    </location>
</feature>
<protein>
    <recommendedName>
        <fullName evidence="2">Heterokaryon incompatibility domain-containing protein</fullName>
    </recommendedName>
</protein>
<dbReference type="Pfam" id="PF06985">
    <property type="entry name" value="HET"/>
    <property type="match status" value="1"/>
</dbReference>
<gene>
    <name evidence="3" type="ORF">E0L32_000581</name>
</gene>
<name>A0A507B362_9PEZI</name>
<dbReference type="InParanoid" id="A0A507B362"/>
<evidence type="ECO:0000313" key="3">
    <source>
        <dbReference type="EMBL" id="TPX14187.1"/>
    </source>
</evidence>
<dbReference type="PANTHER" id="PTHR24148:SF73">
    <property type="entry name" value="HET DOMAIN PROTEIN (AFU_ORTHOLOGUE AFUA_8G01020)"/>
    <property type="match status" value="1"/>
</dbReference>
<dbReference type="EMBL" id="SKBQ01000002">
    <property type="protein sequence ID" value="TPX14187.1"/>
    <property type="molecule type" value="Genomic_DNA"/>
</dbReference>
<evidence type="ECO:0000313" key="4">
    <source>
        <dbReference type="Proteomes" id="UP000319257"/>
    </source>
</evidence>
<sequence>MAEIREISDFFGIAAAAEAAIAAAPVEAESQSAAPESSNRLSQRRPVTPAAPATHPQLTSGKLIRVLKLSPGCYDDPIHGVMELADLDKSPRYDALSYTWADEHGSRALSHGIFLGPEWRYFPVTINCAAALRRLRHRQVKSRRIWIDSICIDQSNVQERSYQVGLMSIIYSRAGSVIMYVGEHSCGRDVHGNRFMTLVREAREGYSIATEVSGSDRWAAPHFFQRPYFSRIWIIQEVALSRSAHVCCGPDVLPWSKFRPQRLKLAGVEKSHIPSWTDLTSVPKAERSWDVKDFPKILFATSQCRSADPRDRIFGLLGLFEGSEDANETQLQADYSISTEETFIGTAAFLLNELGLDYMLKLSNIRPREYVASLPSWVPTWTQKPSDLSCMDPSEKLLSEEQLKHYFWSREAGSLVATLAPRQYTSKSFPDIDLDFYGVDNESGGLVITGVEVLNSSMFQSCSAISSSSGVNFHYYDLPKPGYKVGVLPRYDQNKQGKYDWFPYLPEDRLLPRDCVVAVRGCDELLHLRPKLGDYFEIVGTCAMAMIVPAGSEMGSEALTDDIVRVILSKTKVPRRYVLI</sequence>
<feature type="compositionally biased region" description="Low complexity" evidence="1">
    <location>
        <begin position="26"/>
        <end position="38"/>
    </location>
</feature>
<evidence type="ECO:0000256" key="1">
    <source>
        <dbReference type="SAM" id="MobiDB-lite"/>
    </source>
</evidence>
<dbReference type="InterPro" id="IPR052895">
    <property type="entry name" value="HetReg/Transcr_Mod"/>
</dbReference>
<dbReference type="PANTHER" id="PTHR24148">
    <property type="entry name" value="ANKYRIN REPEAT DOMAIN-CONTAINING PROTEIN 39 HOMOLOG-RELATED"/>
    <property type="match status" value="1"/>
</dbReference>
<dbReference type="AlphaFoldDB" id="A0A507B362"/>